<comment type="caution">
    <text evidence="1">The sequence shown here is derived from an EMBL/GenBank/DDBJ whole genome shotgun (WGS) entry which is preliminary data.</text>
</comment>
<evidence type="ECO:0000313" key="1">
    <source>
        <dbReference type="EMBL" id="MBB5109017.1"/>
    </source>
</evidence>
<dbReference type="AlphaFoldDB" id="A0A7W8EXF1"/>
<evidence type="ECO:0000313" key="2">
    <source>
        <dbReference type="Proteomes" id="UP000549009"/>
    </source>
</evidence>
<sequence length="128" mass="14104">MPGTTLFPPRSAELTAADLTLADVESLTAYLQVRLDGVRDRHSLSSDEWRTALALGLAVSGQARRVRDTFADDSAELLRARRRQWNQLVILAAPWDSAAGYDTARWCDVQHVDVAEAAKSAAIRRSLL</sequence>
<protein>
    <submittedName>
        <fullName evidence="1">Uncharacterized protein</fullName>
    </submittedName>
</protein>
<name>A0A7W8EXF1_STRST</name>
<dbReference type="EMBL" id="JACHJD010000022">
    <property type="protein sequence ID" value="MBB5109017.1"/>
    <property type="molecule type" value="Genomic_DNA"/>
</dbReference>
<keyword evidence="2" id="KW-1185">Reference proteome</keyword>
<gene>
    <name evidence="1" type="ORF">FHS40_008143</name>
</gene>
<accession>A0A7W8EXF1</accession>
<dbReference type="RefSeq" id="WP_184926034.1">
    <property type="nucleotide sequence ID" value="NZ_BMSQ01000025.1"/>
</dbReference>
<organism evidence="1 2">
    <name type="scientific">Streptomyces spectabilis</name>
    <dbReference type="NCBI Taxonomy" id="68270"/>
    <lineage>
        <taxon>Bacteria</taxon>
        <taxon>Bacillati</taxon>
        <taxon>Actinomycetota</taxon>
        <taxon>Actinomycetes</taxon>
        <taxon>Kitasatosporales</taxon>
        <taxon>Streptomycetaceae</taxon>
        <taxon>Streptomyces</taxon>
    </lineage>
</organism>
<dbReference type="Proteomes" id="UP000549009">
    <property type="component" value="Unassembled WGS sequence"/>
</dbReference>
<proteinExistence type="predicted"/>
<reference evidence="1 2" key="1">
    <citation type="submission" date="2020-08" db="EMBL/GenBank/DDBJ databases">
        <title>Genomic Encyclopedia of Type Strains, Phase III (KMG-III): the genomes of soil and plant-associated and newly described type strains.</title>
        <authorList>
            <person name="Whitman W."/>
        </authorList>
    </citation>
    <scope>NUCLEOTIDE SEQUENCE [LARGE SCALE GENOMIC DNA]</scope>
    <source>
        <strain evidence="1 2">CECT 3146</strain>
    </source>
</reference>